<dbReference type="EMBL" id="JAODUP010000016">
    <property type="protein sequence ID" value="KAK2168510.1"/>
    <property type="molecule type" value="Genomic_DNA"/>
</dbReference>
<evidence type="ECO:0000313" key="9">
    <source>
        <dbReference type="EMBL" id="KAK2168510.1"/>
    </source>
</evidence>
<dbReference type="GO" id="GO:0000077">
    <property type="term" value="P:DNA damage checkpoint signaling"/>
    <property type="evidence" value="ECO:0007669"/>
    <property type="project" value="TreeGrafter"/>
</dbReference>
<evidence type="ECO:0000256" key="5">
    <source>
        <dbReference type="ARBA" id="ARBA00022840"/>
    </source>
</evidence>
<feature type="region of interest" description="Disordered" evidence="8">
    <location>
        <begin position="111"/>
        <end position="143"/>
    </location>
</feature>
<dbReference type="GO" id="GO:0003682">
    <property type="term" value="F:chromatin binding"/>
    <property type="evidence" value="ECO:0007669"/>
    <property type="project" value="TreeGrafter"/>
</dbReference>
<dbReference type="Proteomes" id="UP001208570">
    <property type="component" value="Unassembled WGS sequence"/>
</dbReference>
<accession>A0AAD9KD44</accession>
<sequence>MALHFLPAEYIPAQLKEMEAAGPPPTIGCLLTHYRMQWLENCSNADLAEDMFDDADNDILSSCLVDDATMMIETKKRKKAVTIETSTKNNPTWIMPSFDDFVSPGKIAVSKPQTKEGPHRKYVSKNTNADPSKQLHGKNKNVSDKTKRSLCSDLWVDKHKPLTQLELAVHKKKVAELQDFLQQSFNKKSNQGSILLLTGPSGAGKTATVQVLAGELGIEIQEWINPVTDAYRNDNFSAVSGQRYESQASLFQDFILRANRYPSLQIFNQDHLYHRLILVESGGKIKVPPKSVIDGLASASSGDIRGAINALQFACLKGTLLSLKTHILPPSILINVSDVKIDFLDDLATD</sequence>
<keyword evidence="4" id="KW-0227">DNA damage</keyword>
<reference evidence="9" key="1">
    <citation type="journal article" date="2023" name="Mol. Biol. Evol.">
        <title>Third-Generation Sequencing Reveals the Adaptive Role of the Epigenome in Three Deep-Sea Polychaetes.</title>
        <authorList>
            <person name="Perez M."/>
            <person name="Aroh O."/>
            <person name="Sun Y."/>
            <person name="Lan Y."/>
            <person name="Juniper S.K."/>
            <person name="Young C.R."/>
            <person name="Angers B."/>
            <person name="Qian P.Y."/>
        </authorList>
    </citation>
    <scope>NUCLEOTIDE SEQUENCE</scope>
    <source>
        <strain evidence="9">P08H-3</strain>
    </source>
</reference>
<dbReference type="InterPro" id="IPR004582">
    <property type="entry name" value="Checkpoint_prot_Rad17_Rad24"/>
</dbReference>
<evidence type="ECO:0000256" key="3">
    <source>
        <dbReference type="ARBA" id="ARBA00022741"/>
    </source>
</evidence>
<evidence type="ECO:0000256" key="7">
    <source>
        <dbReference type="ARBA" id="ARBA00023306"/>
    </source>
</evidence>
<comment type="subcellular location">
    <subcellularLocation>
        <location evidence="1">Nucleus</location>
    </subcellularLocation>
</comment>
<evidence type="ECO:0000256" key="1">
    <source>
        <dbReference type="ARBA" id="ARBA00004123"/>
    </source>
</evidence>
<keyword evidence="3" id="KW-0547">Nucleotide-binding</keyword>
<evidence type="ECO:0000313" key="10">
    <source>
        <dbReference type="Proteomes" id="UP001208570"/>
    </source>
</evidence>
<evidence type="ECO:0008006" key="11">
    <source>
        <dbReference type="Google" id="ProtNLM"/>
    </source>
</evidence>
<evidence type="ECO:0000256" key="6">
    <source>
        <dbReference type="ARBA" id="ARBA00023242"/>
    </source>
</evidence>
<evidence type="ECO:0000256" key="8">
    <source>
        <dbReference type="SAM" id="MobiDB-lite"/>
    </source>
</evidence>
<dbReference type="Gene3D" id="3.40.50.300">
    <property type="entry name" value="P-loop containing nucleotide triphosphate hydrolases"/>
    <property type="match status" value="1"/>
</dbReference>
<dbReference type="GO" id="GO:0006281">
    <property type="term" value="P:DNA repair"/>
    <property type="evidence" value="ECO:0007669"/>
    <property type="project" value="InterPro"/>
</dbReference>
<keyword evidence="7" id="KW-0131">Cell cycle</keyword>
<evidence type="ECO:0000256" key="4">
    <source>
        <dbReference type="ARBA" id="ARBA00022763"/>
    </source>
</evidence>
<dbReference type="SUPFAM" id="SSF52540">
    <property type="entry name" value="P-loop containing nucleoside triphosphate hydrolases"/>
    <property type="match status" value="1"/>
</dbReference>
<comment type="similarity">
    <text evidence="2">Belongs to the rad17/RAD24 family.</text>
</comment>
<keyword evidence="10" id="KW-1185">Reference proteome</keyword>
<evidence type="ECO:0000256" key="2">
    <source>
        <dbReference type="ARBA" id="ARBA00006168"/>
    </source>
</evidence>
<name>A0AAD9KD44_9ANNE</name>
<organism evidence="9 10">
    <name type="scientific">Paralvinella palmiformis</name>
    <dbReference type="NCBI Taxonomy" id="53620"/>
    <lineage>
        <taxon>Eukaryota</taxon>
        <taxon>Metazoa</taxon>
        <taxon>Spiralia</taxon>
        <taxon>Lophotrochozoa</taxon>
        <taxon>Annelida</taxon>
        <taxon>Polychaeta</taxon>
        <taxon>Sedentaria</taxon>
        <taxon>Canalipalpata</taxon>
        <taxon>Terebellida</taxon>
        <taxon>Terebelliformia</taxon>
        <taxon>Alvinellidae</taxon>
        <taxon>Paralvinella</taxon>
    </lineage>
</organism>
<dbReference type="PANTHER" id="PTHR12172">
    <property type="entry name" value="CELL CYCLE CHECKPOINT PROTEIN RAD17"/>
    <property type="match status" value="1"/>
</dbReference>
<dbReference type="GO" id="GO:0005524">
    <property type="term" value="F:ATP binding"/>
    <property type="evidence" value="ECO:0007669"/>
    <property type="project" value="UniProtKB-KW"/>
</dbReference>
<gene>
    <name evidence="9" type="ORF">LSH36_16g05049</name>
</gene>
<comment type="caution">
    <text evidence="9">The sequence shown here is derived from an EMBL/GenBank/DDBJ whole genome shotgun (WGS) entry which is preliminary data.</text>
</comment>
<dbReference type="GO" id="GO:0033314">
    <property type="term" value="P:mitotic DNA replication checkpoint signaling"/>
    <property type="evidence" value="ECO:0007669"/>
    <property type="project" value="TreeGrafter"/>
</dbReference>
<keyword evidence="6" id="KW-0539">Nucleus</keyword>
<protein>
    <recommendedName>
        <fullName evidence="11">Cell cycle checkpoint protein RAD17</fullName>
    </recommendedName>
</protein>
<dbReference type="InterPro" id="IPR027417">
    <property type="entry name" value="P-loop_NTPase"/>
</dbReference>
<dbReference type="PANTHER" id="PTHR12172:SF0">
    <property type="entry name" value="CELL CYCLE CHECKPOINT PROTEIN RAD17"/>
    <property type="match status" value="1"/>
</dbReference>
<proteinExistence type="inferred from homology"/>
<dbReference type="Pfam" id="PF03215">
    <property type="entry name" value="Rad17"/>
    <property type="match status" value="1"/>
</dbReference>
<dbReference type="GO" id="GO:0003689">
    <property type="term" value="F:DNA clamp loader activity"/>
    <property type="evidence" value="ECO:0007669"/>
    <property type="project" value="TreeGrafter"/>
</dbReference>
<keyword evidence="5" id="KW-0067">ATP-binding</keyword>
<dbReference type="AlphaFoldDB" id="A0AAD9KD44"/>
<dbReference type="GO" id="GO:0005634">
    <property type="term" value="C:nucleus"/>
    <property type="evidence" value="ECO:0007669"/>
    <property type="project" value="UniProtKB-SubCell"/>
</dbReference>